<dbReference type="GO" id="GO:0003677">
    <property type="term" value="F:DNA binding"/>
    <property type="evidence" value="ECO:0007669"/>
    <property type="project" value="UniProtKB-KW"/>
</dbReference>
<comment type="similarity">
    <text evidence="1">Belongs to the transposase 7 family.</text>
</comment>
<sequence length="1005" mass="117149">MPILSILSKVEQAQFESEPSFSLKEKNYFFKIPQILLSDLNTTKNKVLMTLLWGYFKAKNKFYMEFSQVENLKFLRLLYNREEAVDTTFALTTTYRYKEIIKTYLGIHDYTQEMKSILQKEANNLANNFIHRKKIFYTLVALSKKLNIEVPSYTELTRIISTALNTQKSDILFKLEFLLHDDRLKELDEFLVKEKSSKNRYKIAYFRKLEHATTKNKMLLSLGKFKTIQSKFTILKEIIETVGITPKIAQYYAKWIEKSQTSQINQTNKLNQKFTLLSFIYHQYLIRNDNLIDRFISTVQTAKNSSFRAQKEFSFELEPQKNKIIQSLEEMHLSLINEMEFILSDVKLSAPNKVLQMESLLETQTQKSTQVLNDKKVLDSLIDNKYEFIEKKSISLQGKLSGILKAIEFDEANSNKNIIAAINYFKNSSYISSTAPKEFLDEEERITIFESGKFRVSLYKVLLFFHVSDAIKNGTLNLKYSLKYRNFEDYLIDKEEWKENNESFIKVHELGHLKKYEIFIAPIKGKLESSFKESNRKINKGFNSYFTSTESSFILKTPKLVRDENEESISKYFPAHEYISVIDLLHSINEEVDFLSSFHHYNQSKSKSNHNLLLAALLGYGCNLSLPKIGKISKGINENQLDNIKTWYLSEENTDEANNKIISFMDTLEIVKVMRADQDINHTSSDGQKYNISQSIDSTNTGYSFKYFGTDKGVVAYTFLDESHRLFHSQVINVNERESGYVIDGLMHNNAVKSDIHSTDTHGFTEVIFGLTNLLGFSFAPRIKNFKDQQLYGCNSPKHYHNLGYKLTPKRKINEKLISDNWDEMLRFIVTIKECKTTATQLLKRLTSYSRQHKLYTALKEYGKIIKTDFLLNYIDDVQLRQRIEKQLNKVEASNKFSKAVFFGNSSEFTVATVEEQNIANNSKRLIQNAIILWNYMFITKKIQQAPNQKEKAEIITALKNSSIVHWSHINFYGEYDFTRSSKRIHRLIALDETKGYFNAVAKEK</sequence>
<dbReference type="GO" id="GO:0004803">
    <property type="term" value="F:transposase activity"/>
    <property type="evidence" value="ECO:0007669"/>
    <property type="project" value="InterPro"/>
</dbReference>
<dbReference type="Proteomes" id="UP000671852">
    <property type="component" value="Plasmid pSULFM1"/>
</dbReference>
<protein>
    <submittedName>
        <fullName evidence="7">Tn3 family transposase</fullName>
    </submittedName>
</protein>
<evidence type="ECO:0000259" key="6">
    <source>
        <dbReference type="Pfam" id="PF13700"/>
    </source>
</evidence>
<evidence type="ECO:0000256" key="1">
    <source>
        <dbReference type="ARBA" id="ARBA00009402"/>
    </source>
</evidence>
<feature type="domain" description="Tn3 transposase DDE" evidence="5">
    <location>
        <begin position="583"/>
        <end position="976"/>
    </location>
</feature>
<dbReference type="EMBL" id="CP046073">
    <property type="protein sequence ID" value="QSZ43184.1"/>
    <property type="molecule type" value="Genomic_DNA"/>
</dbReference>
<dbReference type="KEGG" id="saqt:GJV85_13495"/>
<accession>A0A975B2W2</accession>
<organism evidence="7 8">
    <name type="scientific">Sulfurimonas aquatica</name>
    <dbReference type="NCBI Taxonomy" id="2672570"/>
    <lineage>
        <taxon>Bacteria</taxon>
        <taxon>Pseudomonadati</taxon>
        <taxon>Campylobacterota</taxon>
        <taxon>Epsilonproteobacteria</taxon>
        <taxon>Campylobacterales</taxon>
        <taxon>Sulfurimonadaceae</taxon>
        <taxon>Sulfurimonas</taxon>
    </lineage>
</organism>
<keyword evidence="7" id="KW-0614">Plasmid</keyword>
<dbReference type="InterPro" id="IPR047653">
    <property type="entry name" value="Tn3-like_transpos"/>
</dbReference>
<evidence type="ECO:0000256" key="2">
    <source>
        <dbReference type="ARBA" id="ARBA00022578"/>
    </source>
</evidence>
<gene>
    <name evidence="7" type="ORF">GJV85_13495</name>
</gene>
<keyword evidence="4" id="KW-0233">DNA recombination</keyword>
<evidence type="ECO:0000256" key="3">
    <source>
        <dbReference type="ARBA" id="ARBA00023125"/>
    </source>
</evidence>
<keyword evidence="2" id="KW-0815">Transposition</keyword>
<proteinExistence type="inferred from homology"/>
<evidence type="ECO:0000313" key="8">
    <source>
        <dbReference type="Proteomes" id="UP000671852"/>
    </source>
</evidence>
<dbReference type="NCBIfam" id="NF033527">
    <property type="entry name" value="transpos_Tn3"/>
    <property type="match status" value="1"/>
</dbReference>
<evidence type="ECO:0000259" key="5">
    <source>
        <dbReference type="Pfam" id="PF01526"/>
    </source>
</evidence>
<reference evidence="7" key="2">
    <citation type="submission" date="2021-04" db="EMBL/GenBank/DDBJ databases">
        <title>Isolation and characterization of a novel species of the genus Sulfurimonas.</title>
        <authorList>
            <person name="Fukui M."/>
        </authorList>
    </citation>
    <scope>NUCLEOTIDE SEQUENCE</scope>
    <source>
        <strain evidence="7">H1576</strain>
        <plasmid evidence="7">pSULFM1</plasmid>
    </source>
</reference>
<dbReference type="InterPro" id="IPR002513">
    <property type="entry name" value="Tn3_Tnp_DDE_dom"/>
</dbReference>
<keyword evidence="3" id="KW-0238">DNA-binding</keyword>
<dbReference type="Pfam" id="PF13700">
    <property type="entry name" value="DUF4158"/>
    <property type="match status" value="1"/>
</dbReference>
<name>A0A975B2W2_9BACT</name>
<dbReference type="Pfam" id="PF01526">
    <property type="entry name" value="DDE_Tnp_Tn3"/>
    <property type="match status" value="1"/>
</dbReference>
<dbReference type="RefSeq" id="WP_207563215.1">
    <property type="nucleotide sequence ID" value="NZ_CP046073.1"/>
</dbReference>
<dbReference type="AlphaFoldDB" id="A0A975B2W2"/>
<feature type="domain" description="DUF4158" evidence="6">
    <location>
        <begin position="7"/>
        <end position="163"/>
    </location>
</feature>
<reference evidence="7" key="1">
    <citation type="submission" date="2019-11" db="EMBL/GenBank/DDBJ databases">
        <authorList>
            <person name="Kojima H."/>
        </authorList>
    </citation>
    <scope>NUCLEOTIDE SEQUENCE</scope>
    <source>
        <strain evidence="7">H1576</strain>
        <plasmid evidence="7">pSULFM1</plasmid>
    </source>
</reference>
<dbReference type="InterPro" id="IPR025296">
    <property type="entry name" value="DUF4158"/>
</dbReference>
<keyword evidence="8" id="KW-1185">Reference proteome</keyword>
<geneLocation type="plasmid" evidence="7 8">
    <name>pSULFM1</name>
</geneLocation>
<evidence type="ECO:0000313" key="7">
    <source>
        <dbReference type="EMBL" id="QSZ43184.1"/>
    </source>
</evidence>
<dbReference type="GO" id="GO:0006313">
    <property type="term" value="P:DNA transposition"/>
    <property type="evidence" value="ECO:0007669"/>
    <property type="project" value="InterPro"/>
</dbReference>
<evidence type="ECO:0000256" key="4">
    <source>
        <dbReference type="ARBA" id="ARBA00023172"/>
    </source>
</evidence>